<reference evidence="1 2" key="1">
    <citation type="submission" date="2019-12" db="EMBL/GenBank/DDBJ databases">
        <title>Halocatena pleomorpha gen. nov. sp. nov., an extremely halophilic archaeon of family Halobacteriaceae isolated from saltpan soil.</title>
        <authorList>
            <person name="Pal Y."/>
            <person name="Verma A."/>
            <person name="Krishnamurthi S."/>
            <person name="Kumar P."/>
        </authorList>
    </citation>
    <scope>NUCLEOTIDE SEQUENCE [LARGE SCALE GENOMIC DNA]</scope>
    <source>
        <strain evidence="1 2">JCM 16495</strain>
    </source>
</reference>
<evidence type="ECO:0000313" key="1">
    <source>
        <dbReference type="EMBL" id="MWG36460.1"/>
    </source>
</evidence>
<dbReference type="AlphaFoldDB" id="A0A6B0GP40"/>
<proteinExistence type="predicted"/>
<evidence type="ECO:0000313" key="2">
    <source>
        <dbReference type="Proteomes" id="UP000451471"/>
    </source>
</evidence>
<dbReference type="EMBL" id="WSZK01000036">
    <property type="protein sequence ID" value="MWG36460.1"/>
    <property type="molecule type" value="Genomic_DNA"/>
</dbReference>
<dbReference type="OrthoDB" id="382312at2157"/>
<keyword evidence="2" id="KW-1185">Reference proteome</keyword>
<organism evidence="1 2">
    <name type="scientific">Halomarina oriensis</name>
    <dbReference type="NCBI Taxonomy" id="671145"/>
    <lineage>
        <taxon>Archaea</taxon>
        <taxon>Methanobacteriati</taxon>
        <taxon>Methanobacteriota</taxon>
        <taxon>Stenosarchaea group</taxon>
        <taxon>Halobacteria</taxon>
        <taxon>Halobacteriales</taxon>
        <taxon>Natronomonadaceae</taxon>
        <taxon>Halomarina</taxon>
    </lineage>
</organism>
<dbReference type="RefSeq" id="WP_158206116.1">
    <property type="nucleotide sequence ID" value="NZ_WSZK01000036.1"/>
</dbReference>
<name>A0A6B0GP40_9EURY</name>
<protein>
    <recommendedName>
        <fullName evidence="3">DUF3383 family protein</fullName>
    </recommendedName>
</protein>
<sequence>MPSSRVLVQLSTATASVPQETFNDVIVFARASSSPPGDIDYNQKKTYRRPSDVAADVGDGSDAHVASQALDAMGVAEWSVIVVEATETTEVIGDSDTSSVSSGSVQNTPMAGHVTAQVSIDGTDLDTVTAVTDSPPDADATPESTEAFVNYDTGEVVTGETSSGTGTGIEVTYTHLDWTSAFAQLNPTELDLATLADVRADAKYVGDLDEVVQWGSGDYVHTTAASVNFADYATESEALTAAQDVAAYVQSGDFSVTAHKSDDDVAAFVAGLYATKKVWADPSYHATGFPGLNTQGWTNPANIVGDPETTGTIEGGKSDAGLEHAGAMNALDFADGSLVLSNDLTTLGHGSSYKYLDIRRTEGLVVTEARRALISLLKRERIPFNATGQQMIDNALGSALREYEYDLGPYSDLDVQVPAAETLDASDRANRIWGVIPVSYRVNGDVHRFSLDIRTTA</sequence>
<evidence type="ECO:0008006" key="3">
    <source>
        <dbReference type="Google" id="ProtNLM"/>
    </source>
</evidence>
<accession>A0A6B0GP40</accession>
<gene>
    <name evidence="1" type="ORF">GQS65_18550</name>
</gene>
<dbReference type="Proteomes" id="UP000451471">
    <property type="component" value="Unassembled WGS sequence"/>
</dbReference>
<comment type="caution">
    <text evidence="1">The sequence shown here is derived from an EMBL/GenBank/DDBJ whole genome shotgun (WGS) entry which is preliminary data.</text>
</comment>